<dbReference type="CDD" id="cd02440">
    <property type="entry name" value="AdoMet_MTases"/>
    <property type="match status" value="1"/>
</dbReference>
<feature type="domain" description="Methyltransferase type 11" evidence="1">
    <location>
        <begin position="81"/>
        <end position="180"/>
    </location>
</feature>
<keyword evidence="2" id="KW-0808">Transferase</keyword>
<dbReference type="EMBL" id="MLAW01000067">
    <property type="protein sequence ID" value="OJJ15970.1"/>
    <property type="molecule type" value="Genomic_DNA"/>
</dbReference>
<dbReference type="SUPFAM" id="SSF53335">
    <property type="entry name" value="S-adenosyl-L-methionine-dependent methyltransferases"/>
    <property type="match status" value="1"/>
</dbReference>
<reference evidence="2" key="1">
    <citation type="submission" date="2016-10" db="EMBL/GenBank/DDBJ databases">
        <title>CRISPR-Cas defence system in Roseofilum reptotaenium: evidence of a bacteriophage-cyanobacterium arms race in the coral black band disease.</title>
        <authorList>
            <person name="Buerger P."/>
            <person name="Wood-Charlson E.M."/>
            <person name="Weynberg K.D."/>
            <person name="Willis B."/>
            <person name="Van Oppen M.J."/>
        </authorList>
    </citation>
    <scope>NUCLEOTIDE SEQUENCE [LARGE SCALE GENOMIC DNA]</scope>
    <source>
        <strain evidence="2">AO1-A</strain>
    </source>
</reference>
<organism evidence="2 3">
    <name type="scientific">Roseofilum reptotaenium AO1-A</name>
    <dbReference type="NCBI Taxonomy" id="1925591"/>
    <lineage>
        <taxon>Bacteria</taxon>
        <taxon>Bacillati</taxon>
        <taxon>Cyanobacteriota</taxon>
        <taxon>Cyanophyceae</taxon>
        <taxon>Desertifilales</taxon>
        <taxon>Desertifilaceae</taxon>
        <taxon>Roseofilum</taxon>
    </lineage>
</organism>
<evidence type="ECO:0000313" key="3">
    <source>
        <dbReference type="Proteomes" id="UP000183940"/>
    </source>
</evidence>
<comment type="caution">
    <text evidence="2">The sequence shown here is derived from an EMBL/GenBank/DDBJ whole genome shotgun (WGS) entry which is preliminary data.</text>
</comment>
<evidence type="ECO:0000313" key="2">
    <source>
        <dbReference type="EMBL" id="OJJ15970.1"/>
    </source>
</evidence>
<dbReference type="STRING" id="1925591.BI308_23940"/>
<keyword evidence="2" id="KW-0489">Methyltransferase</keyword>
<dbReference type="InterPro" id="IPR029063">
    <property type="entry name" value="SAM-dependent_MTases_sf"/>
</dbReference>
<name>A0A1L9QK79_9CYAN</name>
<dbReference type="GO" id="GO:0032259">
    <property type="term" value="P:methylation"/>
    <property type="evidence" value="ECO:0007669"/>
    <property type="project" value="UniProtKB-KW"/>
</dbReference>
<dbReference type="Gene3D" id="3.40.50.150">
    <property type="entry name" value="Vaccinia Virus protein VP39"/>
    <property type="match status" value="1"/>
</dbReference>
<proteinExistence type="predicted"/>
<dbReference type="GO" id="GO:0008757">
    <property type="term" value="F:S-adenosylmethionine-dependent methyltransferase activity"/>
    <property type="evidence" value="ECO:0007669"/>
    <property type="project" value="InterPro"/>
</dbReference>
<accession>A0A1L9QK79</accession>
<dbReference type="Pfam" id="PF08241">
    <property type="entry name" value="Methyltransf_11"/>
    <property type="match status" value="1"/>
</dbReference>
<protein>
    <submittedName>
        <fullName evidence="2">Methyltransferase type 11</fullName>
    </submittedName>
</protein>
<dbReference type="AlphaFoldDB" id="A0A1L9QK79"/>
<dbReference type="InterPro" id="IPR013216">
    <property type="entry name" value="Methyltransf_11"/>
</dbReference>
<gene>
    <name evidence="2" type="ORF">BI308_23940</name>
</gene>
<dbReference type="Proteomes" id="UP000183940">
    <property type="component" value="Unassembled WGS sequence"/>
</dbReference>
<evidence type="ECO:0000259" key="1">
    <source>
        <dbReference type="Pfam" id="PF08241"/>
    </source>
</evidence>
<sequence>MTRLSNASGFGLQNFSTEALEEQLAAVALRFNRQYRGDAFEVPPEVEEMPIFRQWMSGELTPKITSEFWQVCKPKKGQKCLDIGCGVSFLIYPWREWDAFFYGQEISKEASDALNSRGPQLNSKLFKGVKLEPAHQLDYEPGQFDLAIATGWSCYFSVDYCQQVMAAVKSVLKPGGMLVFDVLNPEVELAENWAILETYLGAEVALEPLQEWEKAIRAVGAKVVKKREGELFHLYVVKYP</sequence>
<keyword evidence="3" id="KW-1185">Reference proteome</keyword>